<dbReference type="EC" id="6.3.2.10" evidence="10 11"/>
<dbReference type="eggNOG" id="COG0770">
    <property type="taxonomic scope" value="Bacteria"/>
</dbReference>
<dbReference type="UniPathway" id="UPA00219"/>
<dbReference type="HOGENOM" id="CLU_031507_1_1_9"/>
<dbReference type="STRING" id="706434.HMPREF9429_01648"/>
<dbReference type="SUPFAM" id="SSF53623">
    <property type="entry name" value="MurD-like peptide ligases, catalytic domain"/>
    <property type="match status" value="1"/>
</dbReference>
<dbReference type="InterPro" id="IPR036615">
    <property type="entry name" value="Mur_ligase_C_dom_sf"/>
</dbReference>
<comment type="pathway">
    <text evidence="10 11">Cell wall biogenesis; peptidoglycan biosynthesis.</text>
</comment>
<dbReference type="InterPro" id="IPR036565">
    <property type="entry name" value="Mur-like_cat_sf"/>
</dbReference>
<evidence type="ECO:0000256" key="3">
    <source>
        <dbReference type="ARBA" id="ARBA00022618"/>
    </source>
</evidence>
<evidence type="ECO:0000259" key="12">
    <source>
        <dbReference type="Pfam" id="PF01225"/>
    </source>
</evidence>
<evidence type="ECO:0000256" key="5">
    <source>
        <dbReference type="ARBA" id="ARBA00022840"/>
    </source>
</evidence>
<dbReference type="PANTHER" id="PTHR43024">
    <property type="entry name" value="UDP-N-ACETYLMURAMOYL-TRIPEPTIDE--D-ALANYL-D-ALANINE LIGASE"/>
    <property type="match status" value="1"/>
</dbReference>
<evidence type="ECO:0000256" key="6">
    <source>
        <dbReference type="ARBA" id="ARBA00022960"/>
    </source>
</evidence>
<evidence type="ECO:0000256" key="1">
    <source>
        <dbReference type="ARBA" id="ARBA00022490"/>
    </source>
</evidence>
<dbReference type="EMBL" id="AECS01000039">
    <property type="protein sequence ID" value="EFQ03698.1"/>
    <property type="molecule type" value="Genomic_DNA"/>
</dbReference>
<dbReference type="Pfam" id="PF01225">
    <property type="entry name" value="Mur_ligase"/>
    <property type="match status" value="1"/>
</dbReference>
<dbReference type="GO" id="GO:0005737">
    <property type="term" value="C:cytoplasm"/>
    <property type="evidence" value="ECO:0007669"/>
    <property type="project" value="UniProtKB-SubCell"/>
</dbReference>
<feature type="domain" description="Mur ligase N-terminal catalytic" evidence="12">
    <location>
        <begin position="27"/>
        <end position="108"/>
    </location>
</feature>
<dbReference type="Gene3D" id="3.40.1190.10">
    <property type="entry name" value="Mur-like, catalytic domain"/>
    <property type="match status" value="1"/>
</dbReference>
<keyword evidence="1 10" id="KW-0963">Cytoplasm</keyword>
<evidence type="ECO:0000256" key="10">
    <source>
        <dbReference type="HAMAP-Rule" id="MF_02019"/>
    </source>
</evidence>
<feature type="binding site" evidence="10">
    <location>
        <begin position="114"/>
        <end position="120"/>
    </location>
    <ligand>
        <name>ATP</name>
        <dbReference type="ChEBI" id="CHEBI:30616"/>
    </ligand>
</feature>
<dbReference type="GO" id="GO:0008766">
    <property type="term" value="F:UDP-N-acetylmuramoylalanyl-D-glutamyl-2,6-diaminopimelate-D-alanyl-D-alanine ligase activity"/>
    <property type="evidence" value="ECO:0007669"/>
    <property type="project" value="RHEA"/>
</dbReference>
<comment type="subcellular location">
    <subcellularLocation>
        <location evidence="10 11">Cytoplasm</location>
    </subcellularLocation>
</comment>
<keyword evidence="2 10" id="KW-0436">Ligase</keyword>
<dbReference type="GO" id="GO:0009252">
    <property type="term" value="P:peptidoglycan biosynthetic process"/>
    <property type="evidence" value="ECO:0007669"/>
    <property type="project" value="UniProtKB-UniRule"/>
</dbReference>
<reference evidence="15 16" key="1">
    <citation type="submission" date="2010-08" db="EMBL/GenBank/DDBJ databases">
        <authorList>
            <person name="Weinstock G."/>
            <person name="Sodergren E."/>
            <person name="Clifton S."/>
            <person name="Fulton L."/>
            <person name="Fulton B."/>
            <person name="Courtney L."/>
            <person name="Fronick C."/>
            <person name="Harrison M."/>
            <person name="Strong C."/>
            <person name="Farmer C."/>
            <person name="Delahaunty K."/>
            <person name="Markovic C."/>
            <person name="Hall O."/>
            <person name="Minx P."/>
            <person name="Tomlinson C."/>
            <person name="Mitreva M."/>
            <person name="Hou S."/>
            <person name="Chen J."/>
            <person name="Wollam A."/>
            <person name="Pepin K.H."/>
            <person name="Johnson M."/>
            <person name="Bhonagiri V."/>
            <person name="Zhang X."/>
            <person name="Suruliraj S."/>
            <person name="Warren W."/>
            <person name="Chinwalla A."/>
            <person name="Mardis E.R."/>
            <person name="Wilson R.K."/>
        </authorList>
    </citation>
    <scope>NUCLEOTIDE SEQUENCE [LARGE SCALE GENOMIC DNA]</scope>
    <source>
        <strain evidence="15 16">F0359</strain>
    </source>
</reference>
<evidence type="ECO:0000259" key="13">
    <source>
        <dbReference type="Pfam" id="PF02875"/>
    </source>
</evidence>
<dbReference type="GO" id="GO:0047480">
    <property type="term" value="F:UDP-N-acetylmuramoyl-tripeptide-D-alanyl-D-alanine ligase activity"/>
    <property type="evidence" value="ECO:0007669"/>
    <property type="project" value="UniProtKB-UniRule"/>
</dbReference>
<dbReference type="InterPro" id="IPR004101">
    <property type="entry name" value="Mur_ligase_C"/>
</dbReference>
<dbReference type="GO" id="GO:0008360">
    <property type="term" value="P:regulation of cell shape"/>
    <property type="evidence" value="ECO:0007669"/>
    <property type="project" value="UniProtKB-KW"/>
</dbReference>
<dbReference type="GO" id="GO:0071555">
    <property type="term" value="P:cell wall organization"/>
    <property type="evidence" value="ECO:0007669"/>
    <property type="project" value="UniProtKB-KW"/>
</dbReference>
<evidence type="ECO:0000256" key="7">
    <source>
        <dbReference type="ARBA" id="ARBA00022984"/>
    </source>
</evidence>
<keyword evidence="5 10" id="KW-0067">ATP-binding</keyword>
<feature type="domain" description="Mur ligase C-terminal" evidence="13">
    <location>
        <begin position="321"/>
        <end position="443"/>
    </location>
</feature>
<keyword evidence="6 10" id="KW-0133">Cell shape</keyword>
<keyword evidence="7 10" id="KW-0573">Peptidoglycan synthesis</keyword>
<protein>
    <recommendedName>
        <fullName evidence="10 11">UDP-N-acetylmuramoyl-tripeptide--D-alanyl-D-alanine ligase</fullName>
        <ecNumber evidence="10 11">6.3.2.10</ecNumber>
    </recommendedName>
    <alternativeName>
        <fullName evidence="10">D-alanyl-D-alanine-adding enzyme</fullName>
    </alternativeName>
</protein>
<dbReference type="Pfam" id="PF02875">
    <property type="entry name" value="Mur_ligase_C"/>
    <property type="match status" value="1"/>
</dbReference>
<dbReference type="InterPro" id="IPR013221">
    <property type="entry name" value="Mur_ligase_cen"/>
</dbReference>
<keyword evidence="4 10" id="KW-0547">Nucleotide-binding</keyword>
<dbReference type="GO" id="GO:0005524">
    <property type="term" value="F:ATP binding"/>
    <property type="evidence" value="ECO:0007669"/>
    <property type="project" value="UniProtKB-UniRule"/>
</dbReference>
<organism evidence="15 16">
    <name type="scientific">Megasphaera micronuciformis F0359</name>
    <dbReference type="NCBI Taxonomy" id="706434"/>
    <lineage>
        <taxon>Bacteria</taxon>
        <taxon>Bacillati</taxon>
        <taxon>Bacillota</taxon>
        <taxon>Negativicutes</taxon>
        <taxon>Veillonellales</taxon>
        <taxon>Veillonellaceae</taxon>
        <taxon>Megasphaera</taxon>
    </lineage>
</organism>
<dbReference type="NCBIfam" id="TIGR01143">
    <property type="entry name" value="murF"/>
    <property type="match status" value="1"/>
</dbReference>
<sequence length="457" mass="49373">MAMFTDGEIVLATGARILQQGRKNIRYSSIETDTRTIGEDAVFVALRGEKFDGHDFIEQAVSLGTTAVIVDDAGRLYPDGDYTIFVVKNTLKAYQDLALYHRRRFAIPVVAVTGSVGKTSTRSLIATVLSQKYNVLQTEKNFNNEIGLPRTLLQLTGEHGACVVEMGMRGLGQIKELADIAEPTIGVVTNVGKSHIELLGSQANIAKAKGELVEALGTDGTAVLNGDDKRVAAMAEKCKGKTVSFGIKENAPVMAGAIKTDEKGISFTCRCFDQVMDVHMSVLGRHNVYNALAAVAVGRLLGMSEHQMQKGLAEYKGVPMRQELIHLEDLTFINDAYNANPASMAEAVHTLMSVASGRKIAVLGGMLELGDWTKAEHEKIGALLAAEKADALIALGDEATYIADGAEQKGMKNVYKVRTHKEGAEILRKIAVAGDTILLKGSRGFAMEKILPYFERK</sequence>
<evidence type="ECO:0000256" key="9">
    <source>
        <dbReference type="ARBA" id="ARBA00023316"/>
    </source>
</evidence>
<dbReference type="Pfam" id="PF08245">
    <property type="entry name" value="Mur_ligase_M"/>
    <property type="match status" value="1"/>
</dbReference>
<comment type="catalytic activity">
    <reaction evidence="10 11">
        <text>D-alanyl-D-alanine + UDP-N-acetyl-alpha-D-muramoyl-L-alanyl-gamma-D-glutamyl-meso-2,6-diaminopimelate + ATP = UDP-N-acetyl-alpha-D-muramoyl-L-alanyl-gamma-D-glutamyl-meso-2,6-diaminopimeloyl-D-alanyl-D-alanine + ADP + phosphate + H(+)</text>
        <dbReference type="Rhea" id="RHEA:28374"/>
        <dbReference type="ChEBI" id="CHEBI:15378"/>
        <dbReference type="ChEBI" id="CHEBI:30616"/>
        <dbReference type="ChEBI" id="CHEBI:43474"/>
        <dbReference type="ChEBI" id="CHEBI:57822"/>
        <dbReference type="ChEBI" id="CHEBI:61386"/>
        <dbReference type="ChEBI" id="CHEBI:83905"/>
        <dbReference type="ChEBI" id="CHEBI:456216"/>
        <dbReference type="EC" id="6.3.2.10"/>
    </reaction>
</comment>
<evidence type="ECO:0000313" key="15">
    <source>
        <dbReference type="EMBL" id="EFQ03698.1"/>
    </source>
</evidence>
<keyword evidence="9 10" id="KW-0961">Cell wall biogenesis/degradation</keyword>
<gene>
    <name evidence="10 15" type="primary">murF</name>
    <name evidence="15" type="ORF">HMPREF9429_01648</name>
</gene>
<evidence type="ECO:0000256" key="2">
    <source>
        <dbReference type="ARBA" id="ARBA00022598"/>
    </source>
</evidence>
<dbReference type="HAMAP" id="MF_02019">
    <property type="entry name" value="MurF"/>
    <property type="match status" value="1"/>
</dbReference>
<dbReference type="Gene3D" id="3.90.190.20">
    <property type="entry name" value="Mur ligase, C-terminal domain"/>
    <property type="match status" value="1"/>
</dbReference>
<dbReference type="PANTHER" id="PTHR43024:SF1">
    <property type="entry name" value="UDP-N-ACETYLMURAMOYL-TRIPEPTIDE--D-ALANYL-D-ALANINE LIGASE"/>
    <property type="match status" value="1"/>
</dbReference>
<dbReference type="SUPFAM" id="SSF53244">
    <property type="entry name" value="MurD-like peptide ligases, peptide-binding domain"/>
    <property type="match status" value="1"/>
</dbReference>
<evidence type="ECO:0000256" key="4">
    <source>
        <dbReference type="ARBA" id="ARBA00022741"/>
    </source>
</evidence>
<keyword evidence="8 10" id="KW-0131">Cell cycle</keyword>
<evidence type="ECO:0000259" key="14">
    <source>
        <dbReference type="Pfam" id="PF08245"/>
    </source>
</evidence>
<keyword evidence="3 10" id="KW-0132">Cell division</keyword>
<comment type="similarity">
    <text evidence="10">Belongs to the MurCDEF family. MurF subfamily.</text>
</comment>
<name>E2ZDD9_9FIRM</name>
<dbReference type="GO" id="GO:0051301">
    <property type="term" value="P:cell division"/>
    <property type="evidence" value="ECO:0007669"/>
    <property type="project" value="UniProtKB-KW"/>
</dbReference>
<dbReference type="RefSeq" id="WP_006942959.1">
    <property type="nucleotide sequence ID" value="NZ_GL538208.1"/>
</dbReference>
<comment type="function">
    <text evidence="10 11">Involved in cell wall formation. Catalyzes the final step in the synthesis of UDP-N-acetylmuramoyl-pentapeptide, the precursor of murein.</text>
</comment>
<evidence type="ECO:0000256" key="8">
    <source>
        <dbReference type="ARBA" id="ARBA00023306"/>
    </source>
</evidence>
<evidence type="ECO:0000313" key="16">
    <source>
        <dbReference type="Proteomes" id="UP000003195"/>
    </source>
</evidence>
<dbReference type="InterPro" id="IPR005863">
    <property type="entry name" value="UDP-N-AcMur_synth"/>
</dbReference>
<evidence type="ECO:0000256" key="11">
    <source>
        <dbReference type="RuleBase" id="RU004136"/>
    </source>
</evidence>
<dbReference type="AlphaFoldDB" id="E2ZDD9"/>
<dbReference type="Gene3D" id="3.40.1390.10">
    <property type="entry name" value="MurE/MurF, N-terminal domain"/>
    <property type="match status" value="1"/>
</dbReference>
<proteinExistence type="inferred from homology"/>
<comment type="caution">
    <text evidence="15">The sequence shown here is derived from an EMBL/GenBank/DDBJ whole genome shotgun (WGS) entry which is preliminary data.</text>
</comment>
<dbReference type="InterPro" id="IPR000713">
    <property type="entry name" value="Mur_ligase_N"/>
</dbReference>
<dbReference type="SUPFAM" id="SSF63418">
    <property type="entry name" value="MurE/MurF N-terminal domain"/>
    <property type="match status" value="1"/>
</dbReference>
<dbReference type="Proteomes" id="UP000003195">
    <property type="component" value="Unassembled WGS sequence"/>
</dbReference>
<feature type="domain" description="Mur ligase central" evidence="14">
    <location>
        <begin position="112"/>
        <end position="297"/>
    </location>
</feature>
<dbReference type="InterPro" id="IPR051046">
    <property type="entry name" value="MurCDEF_CellWall_CoF430Synth"/>
</dbReference>
<keyword evidence="16" id="KW-1185">Reference proteome</keyword>
<dbReference type="OrthoDB" id="9801978at2"/>
<dbReference type="InterPro" id="IPR035911">
    <property type="entry name" value="MurE/MurF_N"/>
</dbReference>
<accession>E2ZDD9</accession>